<evidence type="ECO:0000256" key="8">
    <source>
        <dbReference type="ARBA" id="ARBA00048679"/>
    </source>
</evidence>
<evidence type="ECO:0000256" key="1">
    <source>
        <dbReference type="ARBA" id="ARBA00012513"/>
    </source>
</evidence>
<comment type="catalytic activity">
    <reaction evidence="8">
        <text>L-seryl-[protein] + ATP = O-phospho-L-seryl-[protein] + ADP + H(+)</text>
        <dbReference type="Rhea" id="RHEA:17989"/>
        <dbReference type="Rhea" id="RHEA-COMP:9863"/>
        <dbReference type="Rhea" id="RHEA-COMP:11604"/>
        <dbReference type="ChEBI" id="CHEBI:15378"/>
        <dbReference type="ChEBI" id="CHEBI:29999"/>
        <dbReference type="ChEBI" id="CHEBI:30616"/>
        <dbReference type="ChEBI" id="CHEBI:83421"/>
        <dbReference type="ChEBI" id="CHEBI:456216"/>
        <dbReference type="EC" id="2.7.11.1"/>
    </reaction>
</comment>
<evidence type="ECO:0000256" key="3">
    <source>
        <dbReference type="ARBA" id="ARBA00022679"/>
    </source>
</evidence>
<evidence type="ECO:0000256" key="2">
    <source>
        <dbReference type="ARBA" id="ARBA00022527"/>
    </source>
</evidence>
<dbReference type="Pfam" id="PF00069">
    <property type="entry name" value="Pkinase"/>
    <property type="match status" value="1"/>
</dbReference>
<evidence type="ECO:0000313" key="11">
    <source>
        <dbReference type="Proteomes" id="UP000887540"/>
    </source>
</evidence>
<dbReference type="InterPro" id="IPR008271">
    <property type="entry name" value="Ser/Thr_kinase_AS"/>
</dbReference>
<dbReference type="PANTHER" id="PTHR22967:SF57">
    <property type="entry name" value="AUXILIN, ISOFORM A-RELATED"/>
    <property type="match status" value="1"/>
</dbReference>
<dbReference type="WBParaSite" id="ACRNAN_Path_1602.g6231.t1">
    <property type="protein sequence ID" value="ACRNAN_Path_1602.g6231.t1"/>
    <property type="gene ID" value="ACRNAN_Path_1602.g6231"/>
</dbReference>
<feature type="region of interest" description="Disordered" evidence="9">
    <location>
        <begin position="249"/>
        <end position="320"/>
    </location>
</feature>
<dbReference type="AlphaFoldDB" id="A0A914C2P2"/>
<dbReference type="Gene3D" id="1.10.287.110">
    <property type="entry name" value="DnaJ domain"/>
    <property type="match status" value="1"/>
</dbReference>
<dbReference type="CDD" id="cd06257">
    <property type="entry name" value="DnaJ"/>
    <property type="match status" value="1"/>
</dbReference>
<dbReference type="FunFam" id="1.10.287.110:FF:000002">
    <property type="entry name" value="putative tyrosine-protein phosphatase auxilin isoform X2"/>
    <property type="match status" value="1"/>
</dbReference>
<dbReference type="InterPro" id="IPR000719">
    <property type="entry name" value="Prot_kinase_dom"/>
</dbReference>
<dbReference type="Proteomes" id="UP000887540">
    <property type="component" value="Unplaced"/>
</dbReference>
<dbReference type="InterPro" id="IPR011009">
    <property type="entry name" value="Kinase-like_dom_sf"/>
</dbReference>
<dbReference type="PROSITE" id="PS00108">
    <property type="entry name" value="PROTEIN_KINASE_ST"/>
    <property type="match status" value="1"/>
</dbReference>
<comment type="catalytic activity">
    <reaction evidence="7">
        <text>L-threonyl-[protein] + ATP = O-phospho-L-threonyl-[protein] + ADP + H(+)</text>
        <dbReference type="Rhea" id="RHEA:46608"/>
        <dbReference type="Rhea" id="RHEA-COMP:11060"/>
        <dbReference type="Rhea" id="RHEA-COMP:11605"/>
        <dbReference type="ChEBI" id="CHEBI:15378"/>
        <dbReference type="ChEBI" id="CHEBI:30013"/>
        <dbReference type="ChEBI" id="CHEBI:30616"/>
        <dbReference type="ChEBI" id="CHEBI:61977"/>
        <dbReference type="ChEBI" id="CHEBI:456216"/>
        <dbReference type="EC" id="2.7.11.1"/>
    </reaction>
</comment>
<sequence length="678" mass="76252">MHDRNPPISHRDLKIENLLFDSHGFTKLCDFGSATMEIYRPDDTWSAIQRSLLEEDMAKFTTPMYRAPEILDTYQNYPIGPSQDIWALGCILYYLCYRVHPFEDSAKLRIINAKYTIPEAPSPNSIFSDLIRSMLQPDPYMRPVIYDICDRLEMIAFNNHIDITKPVTGLDLPNERPIFDQAPPNLARNDGRPPPPRPPPPGGRQEAPTQQNQAPQVAEVFSQIKGQGLSLFKNIRDKSAAVLQTVQTSYVPREPQPEPPRPPRNFDPGPVPANSSATIVNPFENSASKQKPPPQAPSDDFFSTLSWGGSEPAENSQPKQDILYQEVITTTTSKPQEPSNDFFSSLGWDNSNGAQNIRTQPAHDVLYQDPIINSAKPPRGPSNDRIKQTLVDEAEAYERLAGIRVGKEVEADDADEYRFDYEKKDTNKNHSANSVDRLVTEVEDLLDIGPTSMPQHSIHPSMDPFACFESNQMASQQAQQKTNLLNDIDLHLGGMTRNASAPVIEQVEKPTKQQFERLFANDASVTAFGSKSANTSQTNLFGQKSKLDKNTFDDLLSNQGFNFTTKNANRTLADLKREEEIRTMDPVSIKIRDWKKGKERNIRALIGSLHEVLWEGANGWSQPNMADLFAETQVKKYYRKACLVVHPDKQVGLPHEDLAKAIFSELNEAWTEFASSAK</sequence>
<feature type="compositionally biased region" description="Pro residues" evidence="9">
    <location>
        <begin position="257"/>
        <end position="271"/>
    </location>
</feature>
<dbReference type="SUPFAM" id="SSF56112">
    <property type="entry name" value="Protein kinase-like (PK-like)"/>
    <property type="match status" value="1"/>
</dbReference>
<dbReference type="EC" id="2.7.11.1" evidence="1"/>
<feature type="compositionally biased region" description="Polar residues" evidence="9">
    <location>
        <begin position="301"/>
        <end position="319"/>
    </location>
</feature>
<evidence type="ECO:0000259" key="10">
    <source>
        <dbReference type="PROSITE" id="PS50011"/>
    </source>
</evidence>
<dbReference type="SUPFAM" id="SSF46565">
    <property type="entry name" value="Chaperone J-domain"/>
    <property type="match status" value="1"/>
</dbReference>
<dbReference type="GO" id="GO:0035612">
    <property type="term" value="F:AP-2 adaptor complex binding"/>
    <property type="evidence" value="ECO:0007669"/>
    <property type="project" value="TreeGrafter"/>
</dbReference>
<dbReference type="GO" id="GO:2000369">
    <property type="term" value="P:regulation of clathrin-dependent endocytosis"/>
    <property type="evidence" value="ECO:0007669"/>
    <property type="project" value="TreeGrafter"/>
</dbReference>
<feature type="compositionally biased region" description="Polar residues" evidence="9">
    <location>
        <begin position="273"/>
        <end position="289"/>
    </location>
</feature>
<name>A0A914C2P2_9BILA</name>
<dbReference type="InterPro" id="IPR001623">
    <property type="entry name" value="DnaJ_domain"/>
</dbReference>
<dbReference type="Gene3D" id="1.10.510.10">
    <property type="entry name" value="Transferase(Phosphotransferase) domain 1"/>
    <property type="match status" value="1"/>
</dbReference>
<evidence type="ECO:0000256" key="4">
    <source>
        <dbReference type="ARBA" id="ARBA00022741"/>
    </source>
</evidence>
<dbReference type="GO" id="GO:0004674">
    <property type="term" value="F:protein serine/threonine kinase activity"/>
    <property type="evidence" value="ECO:0007669"/>
    <property type="project" value="UniProtKB-KW"/>
</dbReference>
<feature type="domain" description="Protein kinase" evidence="10">
    <location>
        <begin position="1"/>
        <end position="157"/>
    </location>
</feature>
<feature type="region of interest" description="Disordered" evidence="9">
    <location>
        <begin position="172"/>
        <end position="217"/>
    </location>
</feature>
<dbReference type="PANTHER" id="PTHR22967">
    <property type="entry name" value="SERINE/THREONINE PROTEIN KINASE"/>
    <property type="match status" value="1"/>
</dbReference>
<organism evidence="11 12">
    <name type="scientific">Acrobeloides nanus</name>
    <dbReference type="NCBI Taxonomy" id="290746"/>
    <lineage>
        <taxon>Eukaryota</taxon>
        <taxon>Metazoa</taxon>
        <taxon>Ecdysozoa</taxon>
        <taxon>Nematoda</taxon>
        <taxon>Chromadorea</taxon>
        <taxon>Rhabditida</taxon>
        <taxon>Tylenchina</taxon>
        <taxon>Cephalobomorpha</taxon>
        <taxon>Cephaloboidea</taxon>
        <taxon>Cephalobidae</taxon>
        <taxon>Acrobeloides</taxon>
    </lineage>
</organism>
<reference evidence="12" key="1">
    <citation type="submission" date="2022-11" db="UniProtKB">
        <authorList>
            <consortium name="WormBaseParasite"/>
        </authorList>
    </citation>
    <scope>IDENTIFICATION</scope>
</reference>
<evidence type="ECO:0000313" key="12">
    <source>
        <dbReference type="WBParaSite" id="ACRNAN_Path_1602.g6231.t1"/>
    </source>
</evidence>
<evidence type="ECO:0000256" key="9">
    <source>
        <dbReference type="SAM" id="MobiDB-lite"/>
    </source>
</evidence>
<dbReference type="PROSITE" id="PS50011">
    <property type="entry name" value="PROTEIN_KINASE_DOM"/>
    <property type="match status" value="1"/>
</dbReference>
<evidence type="ECO:0000256" key="5">
    <source>
        <dbReference type="ARBA" id="ARBA00022777"/>
    </source>
</evidence>
<keyword evidence="11" id="KW-1185">Reference proteome</keyword>
<dbReference type="GO" id="GO:0045747">
    <property type="term" value="P:positive regulation of Notch signaling pathway"/>
    <property type="evidence" value="ECO:0007669"/>
    <property type="project" value="TreeGrafter"/>
</dbReference>
<feature type="compositionally biased region" description="Pro residues" evidence="9">
    <location>
        <begin position="192"/>
        <end position="202"/>
    </location>
</feature>
<keyword evidence="5" id="KW-0418">Kinase</keyword>
<proteinExistence type="predicted"/>
<keyword evidence="3" id="KW-0808">Transferase</keyword>
<dbReference type="SMART" id="SM00220">
    <property type="entry name" value="S_TKc"/>
    <property type="match status" value="1"/>
</dbReference>
<dbReference type="GO" id="GO:0005737">
    <property type="term" value="C:cytoplasm"/>
    <property type="evidence" value="ECO:0007669"/>
    <property type="project" value="TreeGrafter"/>
</dbReference>
<evidence type="ECO:0000256" key="7">
    <source>
        <dbReference type="ARBA" id="ARBA00047899"/>
    </source>
</evidence>
<evidence type="ECO:0000256" key="6">
    <source>
        <dbReference type="ARBA" id="ARBA00022840"/>
    </source>
</evidence>
<accession>A0A914C2P2</accession>
<keyword evidence="2" id="KW-0723">Serine/threonine-protein kinase</keyword>
<dbReference type="GO" id="GO:0005524">
    <property type="term" value="F:ATP binding"/>
    <property type="evidence" value="ECO:0007669"/>
    <property type="project" value="UniProtKB-KW"/>
</dbReference>
<keyword evidence="4" id="KW-0547">Nucleotide-binding</keyword>
<keyword evidence="6" id="KW-0067">ATP-binding</keyword>
<protein>
    <recommendedName>
        <fullName evidence="1">non-specific serine/threonine protein kinase</fullName>
        <ecNumber evidence="1">2.7.11.1</ecNumber>
    </recommendedName>
</protein>
<dbReference type="InterPro" id="IPR036869">
    <property type="entry name" value="J_dom_sf"/>
</dbReference>